<feature type="zinc finger region" description="C3H1-type" evidence="18">
    <location>
        <begin position="101"/>
        <end position="129"/>
    </location>
</feature>
<keyword evidence="12" id="KW-0520">NAD</keyword>
<evidence type="ECO:0000256" key="7">
    <source>
        <dbReference type="ARBA" id="ARBA00022737"/>
    </source>
</evidence>
<feature type="domain" description="C3H1-type" evidence="21">
    <location>
        <begin position="101"/>
        <end position="129"/>
    </location>
</feature>
<keyword evidence="7" id="KW-0677">Repeat</keyword>
<evidence type="ECO:0000256" key="2">
    <source>
        <dbReference type="ARBA" id="ARBA00022630"/>
    </source>
</evidence>
<dbReference type="EMBL" id="CATQJL010000305">
    <property type="protein sequence ID" value="CAJ0601602.1"/>
    <property type="molecule type" value="Genomic_DNA"/>
</dbReference>
<dbReference type="GO" id="GO:0102265">
    <property type="term" value="F:tRNA-dihydrouridine47 synthase activity"/>
    <property type="evidence" value="ECO:0007669"/>
    <property type="project" value="UniProtKB-EC"/>
</dbReference>
<feature type="zinc finger region" description="C3H1-type" evidence="18">
    <location>
        <begin position="142"/>
        <end position="167"/>
    </location>
</feature>
<comment type="similarity">
    <text evidence="19">Belongs to the dus family. Dus3 subfamily.</text>
</comment>
<comment type="catalytic activity">
    <reaction evidence="15">
        <text>a 5,6-dihydrouridine in mRNA + NAD(+) = a uridine in mRNA + NADH + H(+)</text>
        <dbReference type="Rhea" id="RHEA:69851"/>
        <dbReference type="Rhea" id="RHEA-COMP:14658"/>
        <dbReference type="Rhea" id="RHEA-COMP:17789"/>
        <dbReference type="ChEBI" id="CHEBI:15378"/>
        <dbReference type="ChEBI" id="CHEBI:57540"/>
        <dbReference type="ChEBI" id="CHEBI:57945"/>
        <dbReference type="ChEBI" id="CHEBI:65315"/>
        <dbReference type="ChEBI" id="CHEBI:74443"/>
    </reaction>
    <physiologicalReaction direction="right-to-left" evidence="15">
        <dbReference type="Rhea" id="RHEA:69853"/>
    </physiologicalReaction>
</comment>
<evidence type="ECO:0000256" key="15">
    <source>
        <dbReference type="ARBA" id="ARBA00048342"/>
    </source>
</evidence>
<dbReference type="AlphaFoldDB" id="A0AA36H0R7"/>
<gene>
    <name evidence="22" type="ORF">CYNAS_LOCUS13585</name>
</gene>
<keyword evidence="10" id="KW-0521">NADP</keyword>
<evidence type="ECO:0000256" key="17">
    <source>
        <dbReference type="ARBA" id="ARBA00049513"/>
    </source>
</evidence>
<organism evidence="22 23">
    <name type="scientific">Cylicocyclus nassatus</name>
    <name type="common">Nematode worm</name>
    <dbReference type="NCBI Taxonomy" id="53992"/>
    <lineage>
        <taxon>Eukaryota</taxon>
        <taxon>Metazoa</taxon>
        <taxon>Ecdysozoa</taxon>
        <taxon>Nematoda</taxon>
        <taxon>Chromadorea</taxon>
        <taxon>Rhabditida</taxon>
        <taxon>Rhabditina</taxon>
        <taxon>Rhabditomorpha</taxon>
        <taxon>Strongyloidea</taxon>
        <taxon>Strongylidae</taxon>
        <taxon>Cylicocyclus</taxon>
    </lineage>
</organism>
<dbReference type="GO" id="GO:0008270">
    <property type="term" value="F:zinc ion binding"/>
    <property type="evidence" value="ECO:0007669"/>
    <property type="project" value="UniProtKB-KW"/>
</dbReference>
<evidence type="ECO:0000256" key="3">
    <source>
        <dbReference type="ARBA" id="ARBA00022643"/>
    </source>
</evidence>
<keyword evidence="3 19" id="KW-0288">FMN</keyword>
<dbReference type="Pfam" id="PF01207">
    <property type="entry name" value="Dus"/>
    <property type="match status" value="1"/>
</dbReference>
<evidence type="ECO:0000256" key="9">
    <source>
        <dbReference type="ARBA" id="ARBA00022833"/>
    </source>
</evidence>
<evidence type="ECO:0000256" key="1">
    <source>
        <dbReference type="ARBA" id="ARBA00001917"/>
    </source>
</evidence>
<keyword evidence="5 19" id="KW-0819">tRNA processing</keyword>
<evidence type="ECO:0000256" key="6">
    <source>
        <dbReference type="ARBA" id="ARBA00022723"/>
    </source>
</evidence>
<comment type="cofactor">
    <cofactor evidence="1 19">
        <name>FMN</name>
        <dbReference type="ChEBI" id="CHEBI:58210"/>
    </cofactor>
</comment>
<evidence type="ECO:0000256" key="20">
    <source>
        <dbReference type="SAM" id="MobiDB-lite"/>
    </source>
</evidence>
<evidence type="ECO:0000256" key="16">
    <source>
        <dbReference type="ARBA" id="ARBA00049447"/>
    </source>
</evidence>
<dbReference type="InterPro" id="IPR013785">
    <property type="entry name" value="Aldolase_TIM"/>
</dbReference>
<dbReference type="PROSITE" id="PS50103">
    <property type="entry name" value="ZF_C3H1"/>
    <property type="match status" value="2"/>
</dbReference>
<dbReference type="GO" id="GO:0003723">
    <property type="term" value="F:RNA binding"/>
    <property type="evidence" value="ECO:0007669"/>
    <property type="project" value="TreeGrafter"/>
</dbReference>
<evidence type="ECO:0000256" key="5">
    <source>
        <dbReference type="ARBA" id="ARBA00022694"/>
    </source>
</evidence>
<evidence type="ECO:0000256" key="13">
    <source>
        <dbReference type="ARBA" id="ARBA00045365"/>
    </source>
</evidence>
<keyword evidence="11 19" id="KW-0560">Oxidoreductase</keyword>
<dbReference type="GO" id="GO:0050660">
    <property type="term" value="F:flavin adenine dinucleotide binding"/>
    <property type="evidence" value="ECO:0007669"/>
    <property type="project" value="UniProtKB-UniRule"/>
</dbReference>
<evidence type="ECO:0000313" key="23">
    <source>
        <dbReference type="Proteomes" id="UP001176961"/>
    </source>
</evidence>
<dbReference type="EC" id="1.3.1.-" evidence="19"/>
<dbReference type="PROSITE" id="PS01136">
    <property type="entry name" value="UPF0034"/>
    <property type="match status" value="1"/>
</dbReference>
<dbReference type="PANTHER" id="PTHR45846">
    <property type="entry name" value="TRNA-DIHYDROURIDINE(47) SYNTHASE [NAD(P)(+)]-LIKE"/>
    <property type="match status" value="1"/>
</dbReference>
<evidence type="ECO:0000256" key="18">
    <source>
        <dbReference type="PROSITE-ProRule" id="PRU00723"/>
    </source>
</evidence>
<keyword evidence="6 18" id="KW-0479">Metal-binding</keyword>
<keyword evidence="8 18" id="KW-0863">Zinc-finger</keyword>
<dbReference type="CDD" id="cd02801">
    <property type="entry name" value="DUS_like_FMN"/>
    <property type="match status" value="1"/>
</dbReference>
<evidence type="ECO:0000256" key="8">
    <source>
        <dbReference type="ARBA" id="ARBA00022771"/>
    </source>
</evidence>
<comment type="function">
    <text evidence="13">Catalyzes the synthesis of dihydrouridine, a modified base, in various RNAs, such as tRNAs, mRNAs and some long non-coding RNAs (lncRNAs). Mainly modifies the uridine in position 47 (U47) in the D-loop of most cytoplasmic tRNAs. Also able to mediate the formation of dihydrouridine in some mRNAs, thereby regulating their translation.</text>
</comment>
<comment type="catalytic activity">
    <reaction evidence="14">
        <text>5,6-dihydrouridine(47) in tRNA + NAD(+) = uridine(47) in tRNA + NADH + H(+)</text>
        <dbReference type="Rhea" id="RHEA:53364"/>
        <dbReference type="Rhea" id="RHEA-COMP:13539"/>
        <dbReference type="Rhea" id="RHEA-COMP:13540"/>
        <dbReference type="ChEBI" id="CHEBI:15378"/>
        <dbReference type="ChEBI" id="CHEBI:57540"/>
        <dbReference type="ChEBI" id="CHEBI:57945"/>
        <dbReference type="ChEBI" id="CHEBI:65315"/>
        <dbReference type="ChEBI" id="CHEBI:74443"/>
        <dbReference type="EC" id="1.3.1.89"/>
    </reaction>
    <physiologicalReaction direction="right-to-left" evidence="14">
        <dbReference type="Rhea" id="RHEA:53366"/>
    </physiologicalReaction>
</comment>
<protein>
    <recommendedName>
        <fullName evidence="19">tRNA-dihydrouridine(47) synthase [NAD(P)(+)]</fullName>
        <ecNumber evidence="19">1.3.1.-</ecNumber>
    </recommendedName>
    <alternativeName>
        <fullName evidence="19">tRNA-dihydrouridine synthase 3</fullName>
    </alternativeName>
</protein>
<dbReference type="Proteomes" id="UP001176961">
    <property type="component" value="Unassembled WGS sequence"/>
</dbReference>
<evidence type="ECO:0000256" key="4">
    <source>
        <dbReference type="ARBA" id="ARBA00022664"/>
    </source>
</evidence>
<comment type="caution">
    <text evidence="22">The sequence shown here is derived from an EMBL/GenBank/DDBJ whole genome shotgun (WGS) entry which is preliminary data.</text>
</comment>
<keyword evidence="23" id="KW-1185">Reference proteome</keyword>
<evidence type="ECO:0000313" key="22">
    <source>
        <dbReference type="EMBL" id="CAJ0601602.1"/>
    </source>
</evidence>
<evidence type="ECO:0000256" key="12">
    <source>
        <dbReference type="ARBA" id="ARBA00023027"/>
    </source>
</evidence>
<dbReference type="Gene3D" id="3.20.20.70">
    <property type="entry name" value="Aldolase class I"/>
    <property type="match status" value="1"/>
</dbReference>
<accession>A0AA36H0R7</accession>
<dbReference type="InterPro" id="IPR018517">
    <property type="entry name" value="tRNA_hU_synthase_CS"/>
</dbReference>
<dbReference type="InterPro" id="IPR000571">
    <property type="entry name" value="Znf_CCCH"/>
</dbReference>
<dbReference type="Pfam" id="PF25585">
    <property type="entry name" value="zf-CCCH_DUS3L"/>
    <property type="match status" value="2"/>
</dbReference>
<keyword evidence="4" id="KW-0507">mRNA processing</keyword>
<feature type="region of interest" description="Disordered" evidence="20">
    <location>
        <begin position="49"/>
        <end position="87"/>
    </location>
</feature>
<sequence>MGTSRMSLEERDEAELGVEDLRDDLETLSVGSSRDGIAPVKAEYLIPKSDRSESISENGVELSAEEQLINREKKKQDKRNRRGMNKNRMKEMKQAETLIRASSVRLCPSVIQPVKCKFGEKCTLEHDITAFLAKKPADIGDFCPLFEARGTCPFSYACRFGGAHTDAEGNQITKEPNKPYEETINSSSIQIQIALRKRTYDFGRSEQVLTALKEGTIGAMEREKPKLDMRSLKGKKYLAPLTTVGNLPFRRICVDLGAEVTCGEMALATSLLSGTPSEYSLVKRHPSEKIFGVQLAGGFPDTMAKSAQILVDEMEIDFIDINMGCPIDVVNQKGGGCALPNRPSKLVEVISAMRGVMRNIPLTVKLRTGLREGVLTADESIKVMVASAKPDLISFHPRSKEQRYTKLANWEFVAPCLKACGDVPLWVCGDILSWQDYYQRLEQYPIGGVMVARGALIKPWIFTEIEERRTWDISANERLDLLKKFVNYGLDHWGSDDAGVERTRRFLLEWLSFQCRYIPVGLLERLPQRINDRPPLYRGRSELETLLGSGRASDWIEISRMILGPTPEGFTFIPKHKASSY</sequence>
<evidence type="ECO:0000256" key="11">
    <source>
        <dbReference type="ARBA" id="ARBA00023002"/>
    </source>
</evidence>
<evidence type="ECO:0000256" key="10">
    <source>
        <dbReference type="ARBA" id="ARBA00022857"/>
    </source>
</evidence>
<evidence type="ECO:0000256" key="19">
    <source>
        <dbReference type="RuleBase" id="RU291113"/>
    </source>
</evidence>
<name>A0AA36H0R7_CYLNA</name>
<dbReference type="FunFam" id="3.20.20.70:FF:000067">
    <property type="entry name" value="tRNA-dihydrouridine(47) synthase [NAD(P)(+)]"/>
    <property type="match status" value="1"/>
</dbReference>
<feature type="compositionally biased region" description="Basic residues" evidence="20">
    <location>
        <begin position="76"/>
        <end position="87"/>
    </location>
</feature>
<dbReference type="Gene3D" id="4.10.1000.10">
    <property type="entry name" value="Zinc finger, CCCH-type"/>
    <property type="match status" value="1"/>
</dbReference>
<proteinExistence type="inferred from homology"/>
<reference evidence="22" key="1">
    <citation type="submission" date="2023-07" db="EMBL/GenBank/DDBJ databases">
        <authorList>
            <consortium name="CYATHOMIX"/>
        </authorList>
    </citation>
    <scope>NUCLEOTIDE SEQUENCE</scope>
    <source>
        <strain evidence="22">N/A</strain>
    </source>
</reference>
<evidence type="ECO:0000256" key="14">
    <source>
        <dbReference type="ARBA" id="ARBA00048266"/>
    </source>
</evidence>
<comment type="catalytic activity">
    <reaction evidence="16">
        <text>a 5,6-dihydrouridine in mRNA + NADP(+) = a uridine in mRNA + NADPH + H(+)</text>
        <dbReference type="Rhea" id="RHEA:69855"/>
        <dbReference type="Rhea" id="RHEA-COMP:14658"/>
        <dbReference type="Rhea" id="RHEA-COMP:17789"/>
        <dbReference type="ChEBI" id="CHEBI:15378"/>
        <dbReference type="ChEBI" id="CHEBI:57783"/>
        <dbReference type="ChEBI" id="CHEBI:58349"/>
        <dbReference type="ChEBI" id="CHEBI:65315"/>
        <dbReference type="ChEBI" id="CHEBI:74443"/>
    </reaction>
    <physiologicalReaction direction="right-to-left" evidence="16">
        <dbReference type="Rhea" id="RHEA:69857"/>
    </physiologicalReaction>
</comment>
<dbReference type="SUPFAM" id="SSF51395">
    <property type="entry name" value="FMN-linked oxidoreductases"/>
    <property type="match status" value="1"/>
</dbReference>
<evidence type="ECO:0000259" key="21">
    <source>
        <dbReference type="PROSITE" id="PS50103"/>
    </source>
</evidence>
<feature type="domain" description="C3H1-type" evidence="21">
    <location>
        <begin position="142"/>
        <end position="167"/>
    </location>
</feature>
<comment type="catalytic activity">
    <reaction evidence="17">
        <text>5,6-dihydrouridine(47) in tRNA + NADP(+) = uridine(47) in tRNA + NADPH + H(+)</text>
        <dbReference type="Rhea" id="RHEA:53360"/>
        <dbReference type="Rhea" id="RHEA-COMP:13539"/>
        <dbReference type="Rhea" id="RHEA-COMP:13540"/>
        <dbReference type="ChEBI" id="CHEBI:15378"/>
        <dbReference type="ChEBI" id="CHEBI:57783"/>
        <dbReference type="ChEBI" id="CHEBI:58349"/>
        <dbReference type="ChEBI" id="CHEBI:65315"/>
        <dbReference type="ChEBI" id="CHEBI:74443"/>
        <dbReference type="EC" id="1.3.1.89"/>
    </reaction>
    <physiologicalReaction direction="right-to-left" evidence="17">
        <dbReference type="Rhea" id="RHEA:53362"/>
    </physiologicalReaction>
</comment>
<keyword evidence="9 18" id="KW-0862">Zinc</keyword>
<dbReference type="InterPro" id="IPR035587">
    <property type="entry name" value="DUS-like_FMN-bd"/>
</dbReference>
<dbReference type="GO" id="GO:0006397">
    <property type="term" value="P:mRNA processing"/>
    <property type="evidence" value="ECO:0007669"/>
    <property type="project" value="UniProtKB-KW"/>
</dbReference>
<dbReference type="PANTHER" id="PTHR45846:SF1">
    <property type="entry name" value="TRNA-DIHYDROURIDINE(47) SYNTHASE [NAD(P)(+)]-LIKE"/>
    <property type="match status" value="1"/>
</dbReference>
<keyword evidence="2 19" id="KW-0285">Flavoprotein</keyword>